<dbReference type="AlphaFoldDB" id="A0A0W0YJG1"/>
<keyword evidence="1" id="KW-0175">Coiled coil</keyword>
<keyword evidence="5" id="KW-1185">Reference proteome</keyword>
<evidence type="ECO:0000313" key="4">
    <source>
        <dbReference type="Proteomes" id="UP000054621"/>
    </source>
</evidence>
<dbReference type="RefSeq" id="WP_027270345.1">
    <property type="nucleotide sequence ID" value="NZ_CAAAJE010000007.1"/>
</dbReference>
<evidence type="ECO:0000313" key="5">
    <source>
        <dbReference type="Proteomes" id="UP000234343"/>
    </source>
</evidence>
<reference evidence="3 4" key="1">
    <citation type="submission" date="2015-11" db="EMBL/GenBank/DDBJ databases">
        <title>Genomic analysis of 38 Legionella species identifies large and diverse effector repertoires.</title>
        <authorList>
            <person name="Burstein D."/>
            <person name="Amaro F."/>
            <person name="Zusman T."/>
            <person name="Lifshitz Z."/>
            <person name="Cohen O."/>
            <person name="Gilbert J.A."/>
            <person name="Pupko T."/>
            <person name="Shuman H.A."/>
            <person name="Segal G."/>
        </authorList>
    </citation>
    <scope>NUCLEOTIDE SEQUENCE [LARGE SCALE GENOMIC DNA]</scope>
    <source>
        <strain evidence="3 4">Mt.St.Helens-4</strain>
    </source>
</reference>
<dbReference type="Proteomes" id="UP000054621">
    <property type="component" value="Unassembled WGS sequence"/>
</dbReference>
<evidence type="ECO:0000256" key="1">
    <source>
        <dbReference type="SAM" id="Coils"/>
    </source>
</evidence>
<dbReference type="KEGG" id="lsh:CAB17_04455"/>
<organism evidence="3 4">
    <name type="scientific">Legionella sainthelensi</name>
    <dbReference type="NCBI Taxonomy" id="28087"/>
    <lineage>
        <taxon>Bacteria</taxon>
        <taxon>Pseudomonadati</taxon>
        <taxon>Pseudomonadota</taxon>
        <taxon>Gammaproteobacteria</taxon>
        <taxon>Legionellales</taxon>
        <taxon>Legionellaceae</taxon>
        <taxon>Legionella</taxon>
    </lineage>
</organism>
<proteinExistence type="predicted"/>
<dbReference type="EMBL" id="CP025491">
    <property type="protein sequence ID" value="AUH71398.1"/>
    <property type="molecule type" value="Genomic_DNA"/>
</dbReference>
<gene>
    <name evidence="2" type="ORF">CAB17_04455</name>
    <name evidence="3" type="ORF">Lsai_1670</name>
</gene>
<protein>
    <submittedName>
        <fullName evidence="3">Uncharacterized protein</fullName>
    </submittedName>
</protein>
<name>A0A0W0YJG1_9GAMM</name>
<evidence type="ECO:0000313" key="3">
    <source>
        <dbReference type="EMBL" id="KTD57066.1"/>
    </source>
</evidence>
<dbReference type="eggNOG" id="ENOG5031F1N">
    <property type="taxonomic scope" value="Bacteria"/>
</dbReference>
<sequence>MSLETKKSVAHAEIFESEREHLKKKISDCNDQLTKLTNKLIVYRRENNRIQNEFLPYYYRDKPNYHEKIQTCERILETNKTQIQQHEMVLKKLEQSIEEMKTELREGVGKEM</sequence>
<dbReference type="Gene3D" id="1.10.287.1490">
    <property type="match status" value="1"/>
</dbReference>
<dbReference type="Proteomes" id="UP000234343">
    <property type="component" value="Chromosome"/>
</dbReference>
<feature type="coiled-coil region" evidence="1">
    <location>
        <begin position="12"/>
        <end position="110"/>
    </location>
</feature>
<dbReference type="OrthoDB" id="9943439at2"/>
<reference evidence="2 5" key="2">
    <citation type="submission" date="2017-12" db="EMBL/GenBank/DDBJ databases">
        <title>Legionella sainthelensi LA01-117, whole genome sequence of a clinical isolate from New Zealand.</title>
        <authorList>
            <person name="Cree S.L."/>
            <person name="Slow S."/>
            <person name="Kennedy M.A."/>
            <person name="Murdoch D.R."/>
            <person name="Biggs P.J."/>
            <person name="Anderson T."/>
        </authorList>
    </citation>
    <scope>NUCLEOTIDE SEQUENCE [LARGE SCALE GENOMIC DNA]</scope>
    <source>
        <strain evidence="2 5">LA01-117</strain>
    </source>
</reference>
<dbReference type="PATRIC" id="fig|28087.4.peg.1791"/>
<dbReference type="EMBL" id="LNYV01000028">
    <property type="protein sequence ID" value="KTD57066.1"/>
    <property type="molecule type" value="Genomic_DNA"/>
</dbReference>
<accession>A0A0W0YJG1</accession>
<evidence type="ECO:0000313" key="2">
    <source>
        <dbReference type="EMBL" id="AUH71398.1"/>
    </source>
</evidence>